<evidence type="ECO:0000313" key="2">
    <source>
        <dbReference type="EMBL" id="ELZ03935.1"/>
    </source>
</evidence>
<dbReference type="Proteomes" id="UP000011693">
    <property type="component" value="Unassembled WGS sequence"/>
</dbReference>
<dbReference type="STRING" id="1227492.C482_03669"/>
<sequence>MTLVRRVMVMLLVGIVITTAATSGVVPGSSPVGHASAEMVNCDGSASNYLGGAWFNTILGNTEGCHWSDNTDYENLTATNAYSSALALKDATDSYTTTTQNFMANARTVAMSKAKITMVNELNNGASRSQAKSAVNQTVRDYYSRVQVRILSDWDAKVTQIASLDNQSDQTIGYYYQNERNGEWYSGGETLGTNTIQFELVNGTSVDTEEISLRTLPSGSRFHPGGSSDPPKASPIRVVAVEPNSSEETRIFESQDYGSLGSWANDQNDTYLLDETQEQTQQVLANMDPYVDEVSSQYQAGEINSSDLAMMDPSTIGAEASTSLKKSGYYGQGAAMLASTGASGDINASHTIAVGDGSGNPTVLNGTLFYTGDDASGGWDTGQTYRFSDYNGTFYMAVQDGANGTIVDLSTYGSQFEILEAVNTRTGETMNTTSPHKYLYNSTNASSLADEIEQLRQLRRQYETTGTGGGGGGGGFGVGTEDRVIIVAAIVALILVSTRN</sequence>
<proteinExistence type="predicted"/>
<organism evidence="2 3">
    <name type="scientific">Natrialba chahannaoensis JCM 10990</name>
    <dbReference type="NCBI Taxonomy" id="1227492"/>
    <lineage>
        <taxon>Archaea</taxon>
        <taxon>Methanobacteriati</taxon>
        <taxon>Methanobacteriota</taxon>
        <taxon>Stenosarchaea group</taxon>
        <taxon>Halobacteria</taxon>
        <taxon>Halobacteriales</taxon>
        <taxon>Natrialbaceae</taxon>
        <taxon>Natrialba</taxon>
    </lineage>
</organism>
<accession>M0AZI4</accession>
<reference evidence="2 3" key="1">
    <citation type="journal article" date="2014" name="PLoS Genet.">
        <title>Phylogenetically driven sequencing of extremely halophilic archaea reveals strategies for static and dynamic osmo-response.</title>
        <authorList>
            <person name="Becker E.A."/>
            <person name="Seitzer P.M."/>
            <person name="Tritt A."/>
            <person name="Larsen D."/>
            <person name="Krusor M."/>
            <person name="Yao A.I."/>
            <person name="Wu D."/>
            <person name="Madern D."/>
            <person name="Eisen J.A."/>
            <person name="Darling A.E."/>
            <person name="Facciotti M.T."/>
        </authorList>
    </citation>
    <scope>NUCLEOTIDE SEQUENCE [LARGE SCALE GENOMIC DNA]</scope>
    <source>
        <strain evidence="2 3">JCM 10990</strain>
    </source>
</reference>
<dbReference type="AlphaFoldDB" id="M0AZI4"/>
<evidence type="ECO:0000313" key="3">
    <source>
        <dbReference type="Proteomes" id="UP000011693"/>
    </source>
</evidence>
<dbReference type="EMBL" id="AOIN01000026">
    <property type="protein sequence ID" value="ELZ03935.1"/>
    <property type="molecule type" value="Genomic_DNA"/>
</dbReference>
<evidence type="ECO:0000259" key="1">
    <source>
        <dbReference type="Pfam" id="PF26255"/>
    </source>
</evidence>
<comment type="caution">
    <text evidence="2">The sequence shown here is derived from an EMBL/GenBank/DDBJ whole genome shotgun (WGS) entry which is preliminary data.</text>
</comment>
<gene>
    <name evidence="2" type="ORF">C482_03669</name>
</gene>
<protein>
    <recommendedName>
        <fullName evidence="1">Envelope protein N-terminal domain-containing protein</fullName>
    </recommendedName>
</protein>
<feature type="domain" description="Envelope protein N-terminal" evidence="1">
    <location>
        <begin position="67"/>
        <end position="341"/>
    </location>
</feature>
<name>M0AZI4_9EURY</name>
<keyword evidence="3" id="KW-1185">Reference proteome</keyword>
<dbReference type="Pfam" id="PF26255">
    <property type="entry name" value="Viral_env_HRPV"/>
    <property type="match status" value="1"/>
</dbReference>
<dbReference type="InterPro" id="IPR058677">
    <property type="entry name" value="ORF4_N"/>
</dbReference>
<dbReference type="PATRIC" id="fig|1227492.4.peg.711"/>